<evidence type="ECO:0000256" key="2">
    <source>
        <dbReference type="ARBA" id="ARBA00022833"/>
    </source>
</evidence>
<comment type="caution">
    <text evidence="6">The sequence shown here is derived from an EMBL/GenBank/DDBJ whole genome shotgun (WGS) entry which is preliminary data.</text>
</comment>
<dbReference type="SUPFAM" id="SSF50129">
    <property type="entry name" value="GroES-like"/>
    <property type="match status" value="1"/>
</dbReference>
<comment type="cofactor">
    <cofactor evidence="4">
        <name>Zn(2+)</name>
        <dbReference type="ChEBI" id="CHEBI:29105"/>
    </cofactor>
</comment>
<dbReference type="Proteomes" id="UP001642482">
    <property type="component" value="Unassembled WGS sequence"/>
</dbReference>
<keyword evidence="3" id="KW-0560">Oxidoreductase</keyword>
<name>A0ABP0CQ22_9PEZI</name>
<evidence type="ECO:0000313" key="7">
    <source>
        <dbReference type="Proteomes" id="UP001642482"/>
    </source>
</evidence>
<gene>
    <name evidence="6" type="ORF">SEUCBS140593_008848</name>
</gene>
<dbReference type="InterPro" id="IPR050129">
    <property type="entry name" value="Zn_alcohol_dh"/>
</dbReference>
<dbReference type="Pfam" id="PF00107">
    <property type="entry name" value="ADH_zinc_N"/>
    <property type="match status" value="1"/>
</dbReference>
<dbReference type="InterPro" id="IPR013154">
    <property type="entry name" value="ADH-like_N"/>
</dbReference>
<sequence>MTFKKVNKAAVFSGPGKPITINEQEVQAPAANEILVRVSIAGICGSDVHRLKGDIPAKSEGVCFGHEAVGTIEALGTRVCTDSVGTSLAVGDTVYWMPLTPCGSCYECKSQNIMLCKDINWPPPAGVPSGACFQQYATVSSKSVYIRVPDGVPPEHVVTFGCGMPTALRGIKQLGEVGPDDDVVVQGSGPVGLASTLLASLAGAHSVTVIGDPAHRLGVAARLGATCTLSVSDTTVEQRTEKIRQITKGRGASIVVEAAGAAAAFPEGFNLLGMNGRYLIMGLYSGKAVVPVDAVRINNLNLKIIGSLGLDIDGYRETVEIAAKQGPRLNFGDLVTHRFPLERLEEALLLVGQGTPIKAVIVPNYLSD</sequence>
<keyword evidence="2 4" id="KW-0862">Zinc</keyword>
<dbReference type="Gene3D" id="3.40.50.720">
    <property type="entry name" value="NAD(P)-binding Rossmann-like Domain"/>
    <property type="match status" value="1"/>
</dbReference>
<dbReference type="InterPro" id="IPR002328">
    <property type="entry name" value="ADH_Zn_CS"/>
</dbReference>
<dbReference type="EMBL" id="CAWUHD010000130">
    <property type="protein sequence ID" value="CAK7234163.1"/>
    <property type="molecule type" value="Genomic_DNA"/>
</dbReference>
<comment type="similarity">
    <text evidence="4">Belongs to the zinc-containing alcohol dehydrogenase family.</text>
</comment>
<feature type="domain" description="Enoyl reductase (ER)" evidence="5">
    <location>
        <begin position="14"/>
        <end position="361"/>
    </location>
</feature>
<evidence type="ECO:0000256" key="4">
    <source>
        <dbReference type="RuleBase" id="RU361277"/>
    </source>
</evidence>
<accession>A0ABP0CQ22</accession>
<dbReference type="Gene3D" id="3.90.180.10">
    <property type="entry name" value="Medium-chain alcohol dehydrogenases, catalytic domain"/>
    <property type="match status" value="1"/>
</dbReference>
<dbReference type="PANTHER" id="PTHR43401">
    <property type="entry name" value="L-THREONINE 3-DEHYDROGENASE"/>
    <property type="match status" value="1"/>
</dbReference>
<proteinExistence type="inferred from homology"/>
<dbReference type="PROSITE" id="PS00059">
    <property type="entry name" value="ADH_ZINC"/>
    <property type="match status" value="1"/>
</dbReference>
<keyword evidence="7" id="KW-1185">Reference proteome</keyword>
<evidence type="ECO:0000256" key="3">
    <source>
        <dbReference type="ARBA" id="ARBA00023002"/>
    </source>
</evidence>
<protein>
    <recommendedName>
        <fullName evidence="5">Enoyl reductase (ER) domain-containing protein</fullName>
    </recommendedName>
</protein>
<evidence type="ECO:0000313" key="6">
    <source>
        <dbReference type="EMBL" id="CAK7234163.1"/>
    </source>
</evidence>
<keyword evidence="1 4" id="KW-0479">Metal-binding</keyword>
<dbReference type="SUPFAM" id="SSF51735">
    <property type="entry name" value="NAD(P)-binding Rossmann-fold domains"/>
    <property type="match status" value="1"/>
</dbReference>
<dbReference type="InterPro" id="IPR036291">
    <property type="entry name" value="NAD(P)-bd_dom_sf"/>
</dbReference>
<reference evidence="6 7" key="1">
    <citation type="submission" date="2024-01" db="EMBL/GenBank/DDBJ databases">
        <authorList>
            <person name="Allen C."/>
            <person name="Tagirdzhanova G."/>
        </authorList>
    </citation>
    <scope>NUCLEOTIDE SEQUENCE [LARGE SCALE GENOMIC DNA]</scope>
</reference>
<dbReference type="InterPro" id="IPR020843">
    <property type="entry name" value="ER"/>
</dbReference>
<dbReference type="Pfam" id="PF08240">
    <property type="entry name" value="ADH_N"/>
    <property type="match status" value="1"/>
</dbReference>
<organism evidence="6 7">
    <name type="scientific">Sporothrix eucalyptigena</name>
    <dbReference type="NCBI Taxonomy" id="1812306"/>
    <lineage>
        <taxon>Eukaryota</taxon>
        <taxon>Fungi</taxon>
        <taxon>Dikarya</taxon>
        <taxon>Ascomycota</taxon>
        <taxon>Pezizomycotina</taxon>
        <taxon>Sordariomycetes</taxon>
        <taxon>Sordariomycetidae</taxon>
        <taxon>Ophiostomatales</taxon>
        <taxon>Ophiostomataceae</taxon>
        <taxon>Sporothrix</taxon>
    </lineage>
</organism>
<dbReference type="InterPro" id="IPR011032">
    <property type="entry name" value="GroES-like_sf"/>
</dbReference>
<dbReference type="SMART" id="SM00829">
    <property type="entry name" value="PKS_ER"/>
    <property type="match status" value="1"/>
</dbReference>
<evidence type="ECO:0000259" key="5">
    <source>
        <dbReference type="SMART" id="SM00829"/>
    </source>
</evidence>
<evidence type="ECO:0000256" key="1">
    <source>
        <dbReference type="ARBA" id="ARBA00022723"/>
    </source>
</evidence>
<dbReference type="InterPro" id="IPR013149">
    <property type="entry name" value="ADH-like_C"/>
</dbReference>